<dbReference type="PANTHER" id="PTHR31315">
    <property type="entry name" value="PROTEIN SIP5"/>
    <property type="match status" value="1"/>
</dbReference>
<feature type="compositionally biased region" description="Basic residues" evidence="2">
    <location>
        <begin position="300"/>
        <end position="310"/>
    </location>
</feature>
<dbReference type="PROSITE" id="PS50089">
    <property type="entry name" value="ZF_RING_2"/>
    <property type="match status" value="1"/>
</dbReference>
<sequence>MGNKLGKRRQVVDEKYTRPQGLYQIEDVDYKKLRKLILESKLAPCYPGGDECESGLLEECPICFLYYPTLNRSRCCLKSICTECFLQMKNPNSTRPTQCPFCKSLNYAVEYRGVKSKEERSLEEMEEQKVIEAKIRMHQQALLEEEERQRRKEEIGPSNRDGQTANPESNPCTGLGCEVIAPSQDSRAAEIFRPQNTRQNRDDESDLDLEDIMVMEAIWLSIQENGRARCTSAGDTVPKQNATEERFVSPPPDSSSSPSGGITCAMAVLAERQQLNLESFCNYNRHVSLPDMLASSSSTKRVKKSLRNRPKSSSTKETYSSTEVTEVGMSCASSDEFEGDTALPSSPPPLPLYHRRKSKRVKNDQRKCALERASSKDICGWRMPEEQWPSDYGMVATEVGTSYGGSDESVEDARATVVCLPSPPPLPPCNEAAVLPPPPVALFCRRSSKRVKNNRRRYSHQRAASKDTCGEWMTAEEWVLDYGSMVAEAGITYGGSDESDEGSGASALPPPPLYDGAGTSTSCSDDGEGDGDYVALLTPPPPPPLAAQLQPYGWWSSVVQSPVQ</sequence>
<dbReference type="GO" id="GO:0005737">
    <property type="term" value="C:cytoplasm"/>
    <property type="evidence" value="ECO:0007669"/>
    <property type="project" value="TreeGrafter"/>
</dbReference>
<feature type="compositionally biased region" description="Polar residues" evidence="2">
    <location>
        <begin position="160"/>
        <end position="172"/>
    </location>
</feature>
<dbReference type="AlphaFoldDB" id="A0A7C8ZYA8"/>
<name>A0A7C8ZYA8_OPUST</name>
<evidence type="ECO:0000313" key="4">
    <source>
        <dbReference type="EMBL" id="MBA4654434.1"/>
    </source>
</evidence>
<feature type="compositionally biased region" description="Low complexity" evidence="2">
    <location>
        <begin position="311"/>
        <end position="327"/>
    </location>
</feature>
<keyword evidence="1" id="KW-0862">Zinc</keyword>
<accession>A0A7C8ZYA8</accession>
<keyword evidence="1" id="KW-0863">Zinc-finger</keyword>
<dbReference type="PANTHER" id="PTHR31315:SF1">
    <property type="entry name" value="PROTEIN SIP5"/>
    <property type="match status" value="1"/>
</dbReference>
<organism evidence="4">
    <name type="scientific">Opuntia streptacantha</name>
    <name type="common">Prickly pear cactus</name>
    <name type="synonym">Opuntia cardona</name>
    <dbReference type="NCBI Taxonomy" id="393608"/>
    <lineage>
        <taxon>Eukaryota</taxon>
        <taxon>Viridiplantae</taxon>
        <taxon>Streptophyta</taxon>
        <taxon>Embryophyta</taxon>
        <taxon>Tracheophyta</taxon>
        <taxon>Spermatophyta</taxon>
        <taxon>Magnoliopsida</taxon>
        <taxon>eudicotyledons</taxon>
        <taxon>Gunneridae</taxon>
        <taxon>Pentapetalae</taxon>
        <taxon>Caryophyllales</taxon>
        <taxon>Cactineae</taxon>
        <taxon>Cactaceae</taxon>
        <taxon>Opuntioideae</taxon>
        <taxon>Opuntia</taxon>
    </lineage>
</organism>
<dbReference type="InterPro" id="IPR001841">
    <property type="entry name" value="Znf_RING"/>
</dbReference>
<protein>
    <recommendedName>
        <fullName evidence="3">RING-type domain-containing protein</fullName>
    </recommendedName>
</protein>
<dbReference type="EMBL" id="GISG01183596">
    <property type="protein sequence ID" value="MBA4654434.1"/>
    <property type="molecule type" value="Transcribed_RNA"/>
</dbReference>
<evidence type="ECO:0000259" key="3">
    <source>
        <dbReference type="PROSITE" id="PS50089"/>
    </source>
</evidence>
<feature type="region of interest" description="Disordered" evidence="2">
    <location>
        <begin position="144"/>
        <end position="177"/>
    </location>
</feature>
<dbReference type="InterPro" id="IPR039301">
    <property type="entry name" value="Sip5/DA2"/>
</dbReference>
<evidence type="ECO:0000256" key="1">
    <source>
        <dbReference type="PROSITE-ProRule" id="PRU00175"/>
    </source>
</evidence>
<feature type="domain" description="RING-type" evidence="3">
    <location>
        <begin position="60"/>
        <end position="103"/>
    </location>
</feature>
<reference evidence="4" key="1">
    <citation type="journal article" date="2013" name="J. Plant Res.">
        <title>Effect of fungi and light on seed germination of three Opuntia species from semiarid lands of central Mexico.</title>
        <authorList>
            <person name="Delgado-Sanchez P."/>
            <person name="Jimenez-Bremont J.F."/>
            <person name="Guerrero-Gonzalez Mde L."/>
            <person name="Flores J."/>
        </authorList>
    </citation>
    <scope>NUCLEOTIDE SEQUENCE</scope>
    <source>
        <tissue evidence="4">Cladode</tissue>
    </source>
</reference>
<dbReference type="GO" id="GO:0008270">
    <property type="term" value="F:zinc ion binding"/>
    <property type="evidence" value="ECO:0007669"/>
    <property type="project" value="UniProtKB-KW"/>
</dbReference>
<feature type="region of interest" description="Disordered" evidence="2">
    <location>
        <begin position="230"/>
        <end position="260"/>
    </location>
</feature>
<evidence type="ECO:0000256" key="2">
    <source>
        <dbReference type="SAM" id="MobiDB-lite"/>
    </source>
</evidence>
<feature type="region of interest" description="Disordered" evidence="2">
    <location>
        <begin position="493"/>
        <end position="545"/>
    </location>
</feature>
<keyword evidence="1" id="KW-0479">Metal-binding</keyword>
<proteinExistence type="predicted"/>
<feature type="region of interest" description="Disordered" evidence="2">
    <location>
        <begin position="294"/>
        <end position="366"/>
    </location>
</feature>
<reference evidence="4" key="2">
    <citation type="submission" date="2020-07" db="EMBL/GenBank/DDBJ databases">
        <authorList>
            <person name="Vera ALvarez R."/>
            <person name="Arias-Moreno D.M."/>
            <person name="Jimenez-Jacinto V."/>
            <person name="Jimenez-Bremont J.F."/>
            <person name="Swaminathan K."/>
            <person name="Moose S.P."/>
            <person name="Guerrero-Gonzalez M.L."/>
            <person name="Marino-Ramirez L."/>
            <person name="Landsman D."/>
            <person name="Rodriguez-Kessler M."/>
            <person name="Delgado-Sanchez P."/>
        </authorList>
    </citation>
    <scope>NUCLEOTIDE SEQUENCE</scope>
    <source>
        <tissue evidence="4">Cladode</tissue>
    </source>
</reference>